<accession>A0A4P6JJM8</accession>
<dbReference type="Gene3D" id="3.40.50.1820">
    <property type="entry name" value="alpha/beta hydrolase"/>
    <property type="match status" value="1"/>
</dbReference>
<dbReference type="PANTHER" id="PTHR48081">
    <property type="entry name" value="AB HYDROLASE SUPERFAMILY PROTEIN C4A8.06C"/>
    <property type="match status" value="1"/>
</dbReference>
<evidence type="ECO:0000259" key="2">
    <source>
        <dbReference type="Pfam" id="PF20434"/>
    </source>
</evidence>
<gene>
    <name evidence="3" type="ORF">EPA93_03660</name>
</gene>
<organism evidence="3 4">
    <name type="scientific">Ktedonosporobacter rubrisoli</name>
    <dbReference type="NCBI Taxonomy" id="2509675"/>
    <lineage>
        <taxon>Bacteria</taxon>
        <taxon>Bacillati</taxon>
        <taxon>Chloroflexota</taxon>
        <taxon>Ktedonobacteria</taxon>
        <taxon>Ktedonobacterales</taxon>
        <taxon>Ktedonosporobacteraceae</taxon>
        <taxon>Ktedonosporobacter</taxon>
    </lineage>
</organism>
<dbReference type="OrthoDB" id="24847at2"/>
<dbReference type="RefSeq" id="WP_129885739.1">
    <property type="nucleotide sequence ID" value="NZ_CP035758.1"/>
</dbReference>
<dbReference type="PANTHER" id="PTHR48081:SF13">
    <property type="entry name" value="ALPHA_BETA HYDROLASE"/>
    <property type="match status" value="1"/>
</dbReference>
<evidence type="ECO:0000256" key="1">
    <source>
        <dbReference type="ARBA" id="ARBA00022801"/>
    </source>
</evidence>
<dbReference type="InterPro" id="IPR049492">
    <property type="entry name" value="BD-FAE-like_dom"/>
</dbReference>
<name>A0A4P6JJM8_KTERU</name>
<proteinExistence type="predicted"/>
<dbReference type="AlphaFoldDB" id="A0A4P6JJM8"/>
<reference evidence="3 4" key="1">
    <citation type="submission" date="2019-01" db="EMBL/GenBank/DDBJ databases">
        <title>Ktedonosporobacter rubrisoli SCAWS-G2.</title>
        <authorList>
            <person name="Huang Y."/>
            <person name="Yan B."/>
        </authorList>
    </citation>
    <scope>NUCLEOTIDE SEQUENCE [LARGE SCALE GENOMIC DNA]</scope>
    <source>
        <strain evidence="3 4">SCAWS-G2</strain>
    </source>
</reference>
<keyword evidence="1 3" id="KW-0378">Hydrolase</keyword>
<dbReference type="Pfam" id="PF20434">
    <property type="entry name" value="BD-FAE"/>
    <property type="match status" value="1"/>
</dbReference>
<dbReference type="SUPFAM" id="SSF53474">
    <property type="entry name" value="alpha/beta-Hydrolases"/>
    <property type="match status" value="1"/>
</dbReference>
<dbReference type="InterPro" id="IPR050300">
    <property type="entry name" value="GDXG_lipolytic_enzyme"/>
</dbReference>
<feature type="domain" description="BD-FAE-like" evidence="2">
    <location>
        <begin position="22"/>
        <end position="232"/>
    </location>
</feature>
<evidence type="ECO:0000313" key="3">
    <source>
        <dbReference type="EMBL" id="QBD75140.1"/>
    </source>
</evidence>
<dbReference type="InterPro" id="IPR029058">
    <property type="entry name" value="AB_hydrolase_fold"/>
</dbReference>
<dbReference type="GO" id="GO:0016787">
    <property type="term" value="F:hydrolase activity"/>
    <property type="evidence" value="ECO:0007669"/>
    <property type="project" value="UniProtKB-KW"/>
</dbReference>
<dbReference type="Proteomes" id="UP000290365">
    <property type="component" value="Chromosome"/>
</dbReference>
<evidence type="ECO:0000313" key="4">
    <source>
        <dbReference type="Proteomes" id="UP000290365"/>
    </source>
</evidence>
<protein>
    <submittedName>
        <fullName evidence="3">Alpha/beta hydrolase</fullName>
    </submittedName>
</protein>
<dbReference type="KEGG" id="kbs:EPA93_03660"/>
<dbReference type="EMBL" id="CP035758">
    <property type="protein sequence ID" value="QBD75140.1"/>
    <property type="molecule type" value="Genomic_DNA"/>
</dbReference>
<keyword evidence="4" id="KW-1185">Reference proteome</keyword>
<sequence length="287" mass="30371">MTNVTLIPDITYAKVDGKVLQLDLYLPDIKGPVPTVIYLHGGGWGRGDKADNAETRLKPAAAQGIAVLSANYRLTPAAVYPAQIHDVKAAVRWTRAHGAEYGLETDALGLWGVSAGAMLASLAGLTPHDPALEGILGEDRDQSSLVQAIAHWFGPTDFVTTATRTPLEAHIVPPPFERALFGPGSDDEIAAKAREASPLYRVSAKAPPFLILHGDRDRMVPIADAEAFHTALSRCGAHSTFVSLGGAGHEDPVFNSALNIAITVAFLRANLVSSATSLATFSPQRGR</sequence>